<name>A0A292PZ59_9PEZI</name>
<accession>A0A292PZ59</accession>
<evidence type="ECO:0000313" key="1">
    <source>
        <dbReference type="EMBL" id="CUS12434.1"/>
    </source>
</evidence>
<gene>
    <name evidence="1" type="ORF">GSTUAT00003504001</name>
</gene>
<reference evidence="1" key="1">
    <citation type="submission" date="2015-10" db="EMBL/GenBank/DDBJ databases">
        <authorList>
            <person name="Regsiter A."/>
            <person name="william w."/>
        </authorList>
    </citation>
    <scope>NUCLEOTIDE SEQUENCE</scope>
    <source>
        <strain evidence="1">Montdore</strain>
    </source>
</reference>
<evidence type="ECO:0000313" key="2">
    <source>
        <dbReference type="Proteomes" id="UP001412239"/>
    </source>
</evidence>
<sequence>MELISRWNQGHPLKQHRFQKIAKALSNNSAIMCHHRFRFARRVDYQLERSNALVGHHTESQKPPDTYPSLRVICVTARCSTILHHPSLVKLILQYCSAGKGDFTTNLCPEVV</sequence>
<proteinExistence type="predicted"/>
<protein>
    <submittedName>
        <fullName evidence="1">Uncharacterized protein</fullName>
    </submittedName>
</protein>
<keyword evidence="2" id="KW-1185">Reference proteome</keyword>
<organism evidence="1 2">
    <name type="scientific">Tuber aestivum</name>
    <name type="common">summer truffle</name>
    <dbReference type="NCBI Taxonomy" id="59557"/>
    <lineage>
        <taxon>Eukaryota</taxon>
        <taxon>Fungi</taxon>
        <taxon>Dikarya</taxon>
        <taxon>Ascomycota</taxon>
        <taxon>Pezizomycotina</taxon>
        <taxon>Pezizomycetes</taxon>
        <taxon>Pezizales</taxon>
        <taxon>Tuberaceae</taxon>
        <taxon>Tuber</taxon>
    </lineage>
</organism>
<dbReference type="EMBL" id="LN890992">
    <property type="protein sequence ID" value="CUS12434.1"/>
    <property type="molecule type" value="Genomic_DNA"/>
</dbReference>
<dbReference type="Proteomes" id="UP001412239">
    <property type="component" value="Unassembled WGS sequence"/>
</dbReference>
<dbReference type="AlphaFoldDB" id="A0A292PZ59"/>